<reference evidence="2 3" key="1">
    <citation type="journal article" date="2015" name="Plant Cell">
        <title>Oil accumulation by the oleaginous diatom Fistulifera solaris as revealed by the genome and transcriptome.</title>
        <authorList>
            <person name="Tanaka T."/>
            <person name="Maeda Y."/>
            <person name="Veluchamy A."/>
            <person name="Tanaka M."/>
            <person name="Abida H."/>
            <person name="Marechal E."/>
            <person name="Bowler C."/>
            <person name="Muto M."/>
            <person name="Sunaga Y."/>
            <person name="Tanaka M."/>
            <person name="Yoshino T."/>
            <person name="Taniguchi T."/>
            <person name="Fukuda Y."/>
            <person name="Nemoto M."/>
            <person name="Matsumoto M."/>
            <person name="Wong P.S."/>
            <person name="Aburatani S."/>
            <person name="Fujibuchi W."/>
        </authorList>
    </citation>
    <scope>NUCLEOTIDE SEQUENCE [LARGE SCALE GENOMIC DNA]</scope>
    <source>
        <strain evidence="2 3">JPCC DA0580</strain>
    </source>
</reference>
<proteinExistence type="predicted"/>
<dbReference type="GO" id="GO:0015097">
    <property type="term" value="F:mercury ion transmembrane transporter activity"/>
    <property type="evidence" value="ECO:0007669"/>
    <property type="project" value="InterPro"/>
</dbReference>
<dbReference type="InterPro" id="IPR004891">
    <property type="entry name" value="Mercury-R_MerC"/>
</dbReference>
<dbReference type="AlphaFoldDB" id="A0A1Z5JRN3"/>
<dbReference type="InParanoid" id="A0A1Z5JRN3"/>
<protein>
    <recommendedName>
        <fullName evidence="4">MerC domain-containing protein</fullName>
    </recommendedName>
</protein>
<dbReference type="EMBL" id="BDSP01000108">
    <property type="protein sequence ID" value="GAX16619.1"/>
    <property type="molecule type" value="Genomic_DNA"/>
</dbReference>
<keyword evidence="1" id="KW-0472">Membrane</keyword>
<evidence type="ECO:0000313" key="2">
    <source>
        <dbReference type="EMBL" id="GAX16619.1"/>
    </source>
</evidence>
<accession>A0A1Z5JRN3</accession>
<dbReference type="OrthoDB" id="45840at2759"/>
<keyword evidence="3" id="KW-1185">Reference proteome</keyword>
<evidence type="ECO:0008006" key="4">
    <source>
        <dbReference type="Google" id="ProtNLM"/>
    </source>
</evidence>
<evidence type="ECO:0000256" key="1">
    <source>
        <dbReference type="SAM" id="Phobius"/>
    </source>
</evidence>
<feature type="transmembrane region" description="Helical" evidence="1">
    <location>
        <begin position="157"/>
        <end position="185"/>
    </location>
</feature>
<dbReference type="GO" id="GO:0016020">
    <property type="term" value="C:membrane"/>
    <property type="evidence" value="ECO:0007669"/>
    <property type="project" value="InterPro"/>
</dbReference>
<feature type="transmembrane region" description="Helical" evidence="1">
    <location>
        <begin position="223"/>
        <end position="245"/>
    </location>
</feature>
<evidence type="ECO:0000313" key="3">
    <source>
        <dbReference type="Proteomes" id="UP000198406"/>
    </source>
</evidence>
<organism evidence="2 3">
    <name type="scientific">Fistulifera solaris</name>
    <name type="common">Oleaginous diatom</name>
    <dbReference type="NCBI Taxonomy" id="1519565"/>
    <lineage>
        <taxon>Eukaryota</taxon>
        <taxon>Sar</taxon>
        <taxon>Stramenopiles</taxon>
        <taxon>Ochrophyta</taxon>
        <taxon>Bacillariophyta</taxon>
        <taxon>Bacillariophyceae</taxon>
        <taxon>Bacillariophycidae</taxon>
        <taxon>Naviculales</taxon>
        <taxon>Naviculaceae</taxon>
        <taxon>Fistulifera</taxon>
    </lineage>
</organism>
<keyword evidence="1" id="KW-0812">Transmembrane</keyword>
<name>A0A1Z5JRN3_FISSO</name>
<feature type="transmembrane region" description="Helical" evidence="1">
    <location>
        <begin position="197"/>
        <end position="217"/>
    </location>
</feature>
<gene>
    <name evidence="2" type="ORF">FisN_23Lh253</name>
</gene>
<sequence>MFMKRNFKTQPLVPLIICFFLSSQYSVVAFGAFQPATTMNDSKTIYNAPHLTLAYRRSKGSVHSGTTLLASNPRGIGTSRYDKRPSRFSSAAGSLRSLCTLPFCRSCPPPVSLTYCGMVTNPDVTASSDDSDSEGSVESSIQSKTSWKDQLLQFSNFASLLCVLDCTILPIITIVFPLMGILVSASQLEWLHQAGHAVALGFVLPVGGLATVTNYLYNHRTKWIAAIGLLGLLLVGSANAGCSLVPHGVGGTVGHFVHEMLHTLHHGIQHRVANLAGCALLLFSNYLSRKKAAEKATCSGGAGCNHSHH</sequence>
<keyword evidence="1" id="KW-1133">Transmembrane helix</keyword>
<comment type="caution">
    <text evidence="2">The sequence shown here is derived from an EMBL/GenBank/DDBJ whole genome shotgun (WGS) entry which is preliminary data.</text>
</comment>
<dbReference type="Proteomes" id="UP000198406">
    <property type="component" value="Unassembled WGS sequence"/>
</dbReference>
<dbReference type="Pfam" id="PF03203">
    <property type="entry name" value="MerC"/>
    <property type="match status" value="1"/>
</dbReference>